<dbReference type="Pfam" id="PF00550">
    <property type="entry name" value="PP-binding"/>
    <property type="match status" value="1"/>
</dbReference>
<dbReference type="InterPro" id="IPR036736">
    <property type="entry name" value="ACP-like_sf"/>
</dbReference>
<dbReference type="Pfam" id="PF00501">
    <property type="entry name" value="AMP-binding"/>
    <property type="match status" value="1"/>
</dbReference>
<proteinExistence type="predicted"/>
<dbReference type="NCBIfam" id="TIGR01733">
    <property type="entry name" value="AA-adenyl-dom"/>
    <property type="match status" value="1"/>
</dbReference>
<dbReference type="InterPro" id="IPR023213">
    <property type="entry name" value="CAT-like_dom_sf"/>
</dbReference>
<dbReference type="PROSITE" id="PS50075">
    <property type="entry name" value="CARRIER"/>
    <property type="match status" value="1"/>
</dbReference>
<dbReference type="PANTHER" id="PTHR45527:SF1">
    <property type="entry name" value="FATTY ACID SYNTHASE"/>
    <property type="match status" value="1"/>
</dbReference>
<dbReference type="Gene3D" id="3.30.559.30">
    <property type="entry name" value="Nonribosomal peptide synthetase, condensation domain"/>
    <property type="match status" value="1"/>
</dbReference>
<evidence type="ECO:0000256" key="1">
    <source>
        <dbReference type="ARBA" id="ARBA00001957"/>
    </source>
</evidence>
<dbReference type="InterPro" id="IPR000873">
    <property type="entry name" value="AMP-dep_synth/lig_dom"/>
</dbReference>
<accession>A0A810N7F6</accession>
<dbReference type="InterPro" id="IPR042099">
    <property type="entry name" value="ANL_N_sf"/>
</dbReference>
<dbReference type="PANTHER" id="PTHR45527">
    <property type="entry name" value="NONRIBOSOMAL PEPTIDE SYNTHETASE"/>
    <property type="match status" value="1"/>
</dbReference>
<feature type="region of interest" description="Disordered" evidence="4">
    <location>
        <begin position="941"/>
        <end position="969"/>
    </location>
</feature>
<dbReference type="InterPro" id="IPR001242">
    <property type="entry name" value="Condensation_dom"/>
</dbReference>
<dbReference type="InterPro" id="IPR010071">
    <property type="entry name" value="AA_adenyl_dom"/>
</dbReference>
<dbReference type="InterPro" id="IPR045851">
    <property type="entry name" value="AMP-bd_C_sf"/>
</dbReference>
<dbReference type="GO" id="GO:0044550">
    <property type="term" value="P:secondary metabolite biosynthetic process"/>
    <property type="evidence" value="ECO:0007669"/>
    <property type="project" value="TreeGrafter"/>
</dbReference>
<dbReference type="KEGG" id="pry:Prubr_59710"/>
<dbReference type="GO" id="GO:0003824">
    <property type="term" value="F:catalytic activity"/>
    <property type="evidence" value="ECO:0007669"/>
    <property type="project" value="InterPro"/>
</dbReference>
<feature type="domain" description="Carrier" evidence="5">
    <location>
        <begin position="967"/>
        <end position="1043"/>
    </location>
</feature>
<dbReference type="SUPFAM" id="SSF47336">
    <property type="entry name" value="ACP-like"/>
    <property type="match status" value="1"/>
</dbReference>
<gene>
    <name evidence="6" type="ORF">Prubr_59710</name>
</gene>
<dbReference type="Pfam" id="PF13193">
    <property type="entry name" value="AMP-binding_C"/>
    <property type="match status" value="1"/>
</dbReference>
<evidence type="ECO:0000256" key="4">
    <source>
        <dbReference type="SAM" id="MobiDB-lite"/>
    </source>
</evidence>
<evidence type="ECO:0000313" key="7">
    <source>
        <dbReference type="Proteomes" id="UP000680866"/>
    </source>
</evidence>
<dbReference type="AlphaFoldDB" id="A0A810N7F6"/>
<feature type="region of interest" description="Disordered" evidence="4">
    <location>
        <begin position="444"/>
        <end position="464"/>
    </location>
</feature>
<dbReference type="PROSITE" id="PS00455">
    <property type="entry name" value="AMP_BINDING"/>
    <property type="match status" value="1"/>
</dbReference>
<keyword evidence="2" id="KW-0596">Phosphopantetheine</keyword>
<dbReference type="GO" id="GO:0043041">
    <property type="term" value="P:amino acid activation for nonribosomal peptide biosynthetic process"/>
    <property type="evidence" value="ECO:0007669"/>
    <property type="project" value="TreeGrafter"/>
</dbReference>
<dbReference type="FunFam" id="3.40.50.12780:FF:000012">
    <property type="entry name" value="Non-ribosomal peptide synthetase"/>
    <property type="match status" value="1"/>
</dbReference>
<dbReference type="InterPro" id="IPR006162">
    <property type="entry name" value="Ppantetheine_attach_site"/>
</dbReference>
<dbReference type="InterPro" id="IPR020845">
    <property type="entry name" value="AMP-binding_CS"/>
</dbReference>
<dbReference type="SMART" id="SM00823">
    <property type="entry name" value="PKS_PP"/>
    <property type="match status" value="1"/>
</dbReference>
<dbReference type="GO" id="GO:0005737">
    <property type="term" value="C:cytoplasm"/>
    <property type="evidence" value="ECO:0007669"/>
    <property type="project" value="TreeGrafter"/>
</dbReference>
<evidence type="ECO:0000259" key="5">
    <source>
        <dbReference type="PROSITE" id="PS50075"/>
    </source>
</evidence>
<evidence type="ECO:0000313" key="6">
    <source>
        <dbReference type="EMBL" id="BCJ68950.1"/>
    </source>
</evidence>
<dbReference type="EMBL" id="AP023359">
    <property type="protein sequence ID" value="BCJ68950.1"/>
    <property type="molecule type" value="Genomic_DNA"/>
</dbReference>
<reference evidence="6" key="1">
    <citation type="submission" date="2020-08" db="EMBL/GenBank/DDBJ databases">
        <title>Whole genome shotgun sequence of Polymorphospora rubra NBRC 101157.</title>
        <authorList>
            <person name="Komaki H."/>
            <person name="Tamura T."/>
        </authorList>
    </citation>
    <scope>NUCLEOTIDE SEQUENCE</scope>
    <source>
        <strain evidence="6">NBRC 101157</strain>
    </source>
</reference>
<dbReference type="InterPro" id="IPR025110">
    <property type="entry name" value="AMP-bd_C"/>
</dbReference>
<sequence length="1057" mass="111629">MTTVDLPRLGPASAAQHGLWFTERIGAAGSAYHMPLPVRLSGALDVAALADAVDAVVRRHPVLSYAFDDTDGELALVAAAPPRLTRRPVPAADLAAAVRAETLRPFDLRRGPLVRFTLLGLGPTEHLLLVVAHHLVFDGESKDLLLRELAAAYGARVARVPAPADPPVPYAELAADEAARIAATTAAAREFWAPRWREPEPVVLPGLTRVPDGVEPGEAVEFDLTPARRSTLAGCAETTGHTRFEVLLAAVHAVLHRYGNASPTVAVDLGTRTAATRDAIGLFVNELPVTVHPDPGATFADLVAATRAELRGTYPVRAVPLARAVDGLRPRPALAPVSVSYRRRPGPDPVFAGLRAEVRWTAFNHAARNALHVQVVDGPERTTVNLQHGTGTVDRDSVDRIAGHLTTLLDAATADPDTPLRALPVLGEPERRLLLAGWQSSAEPAPTADRLAPNADASAAGPPTGTVPELVAGWAAATPDAPAVVFAGTVTTYAELDRAAGVLADRLRAAGAGPGTRVAVRLRRSPQLLAGLLAVLRTGAAYVPLDPDHPPARRAYVLDDTTPAVLLTAAGTADDPAAHRPAVRYVDAPADPAPAAAPPAAGPDPDSVAYVVHTSGSTGRPKGVEVTHRSLAHLLDAMRAVLDSGPADGWLALASPAFDMSKPELFLPLVTGGRVVLAAEDDTRDGAALLELIRRQTVTHVHATPTTWRLLLDAGLADPVVAMCGAEPLPSALARELRPAVRRLVNLYGPTEATVWATMAELADPVDAVTIGRPLPGARIHVLDALLRPAPIGVPGEIHVAGTGVARGYLRRPGLTARQFRPDPYGPPGARLYATGDLGRWRPDGQLEFLGRVDRQVKVRGHRVEPGEIEATLDGHPDVRRSAVVLRADDGRPCLVAYVEFRPGRRVADADLRRFLRETLPGWMVPEVVVPLAALPTTPNGKLDRAALPAPTTVPPPAELEPEVPEPDAGGLADAVTEIWRQVLRVDRIGPHDDLFDDLGGHSLSVTQIAARMRRQLGVDLPLHVFFDTPTVAGVLAAVEGDDGPPGADDPPRPPRP</sequence>
<dbReference type="SUPFAM" id="SSF52777">
    <property type="entry name" value="CoA-dependent acyltransferases"/>
    <property type="match status" value="2"/>
</dbReference>
<dbReference type="SUPFAM" id="SSF56801">
    <property type="entry name" value="Acetyl-CoA synthetase-like"/>
    <property type="match status" value="1"/>
</dbReference>
<dbReference type="PROSITE" id="PS00012">
    <property type="entry name" value="PHOSPHOPANTETHEINE"/>
    <property type="match status" value="1"/>
</dbReference>
<organism evidence="6 7">
    <name type="scientific">Polymorphospora rubra</name>
    <dbReference type="NCBI Taxonomy" id="338584"/>
    <lineage>
        <taxon>Bacteria</taxon>
        <taxon>Bacillati</taxon>
        <taxon>Actinomycetota</taxon>
        <taxon>Actinomycetes</taxon>
        <taxon>Micromonosporales</taxon>
        <taxon>Micromonosporaceae</taxon>
        <taxon>Polymorphospora</taxon>
    </lineage>
</organism>
<dbReference type="FunFam" id="3.40.50.980:FF:000001">
    <property type="entry name" value="Non-ribosomal peptide synthetase"/>
    <property type="match status" value="1"/>
</dbReference>
<dbReference type="Gene3D" id="3.30.559.10">
    <property type="entry name" value="Chloramphenicol acetyltransferase-like domain"/>
    <property type="match status" value="1"/>
</dbReference>
<dbReference type="InterPro" id="IPR009081">
    <property type="entry name" value="PP-bd_ACP"/>
</dbReference>
<dbReference type="Gene3D" id="3.30.300.30">
    <property type="match status" value="1"/>
</dbReference>
<dbReference type="InterPro" id="IPR020806">
    <property type="entry name" value="PKS_PP-bd"/>
</dbReference>
<keyword evidence="3" id="KW-0597">Phosphoprotein</keyword>
<evidence type="ECO:0000256" key="3">
    <source>
        <dbReference type="ARBA" id="ARBA00022553"/>
    </source>
</evidence>
<dbReference type="Pfam" id="PF00668">
    <property type="entry name" value="Condensation"/>
    <property type="match status" value="1"/>
</dbReference>
<dbReference type="Gene3D" id="1.10.1200.10">
    <property type="entry name" value="ACP-like"/>
    <property type="match status" value="1"/>
</dbReference>
<dbReference type="FunFam" id="2.30.38.10:FF:000001">
    <property type="entry name" value="Non-ribosomal peptide synthetase PvdI"/>
    <property type="match status" value="1"/>
</dbReference>
<dbReference type="Proteomes" id="UP000680866">
    <property type="component" value="Chromosome"/>
</dbReference>
<keyword evidence="7" id="KW-1185">Reference proteome</keyword>
<protein>
    <recommendedName>
        <fullName evidence="5">Carrier domain-containing protein</fullName>
    </recommendedName>
</protein>
<dbReference type="RefSeq" id="WP_212818110.1">
    <property type="nucleotide sequence ID" value="NZ_AP023359.1"/>
</dbReference>
<dbReference type="Gene3D" id="3.40.50.12780">
    <property type="entry name" value="N-terminal domain of ligase-like"/>
    <property type="match status" value="1"/>
</dbReference>
<name>A0A810N7F6_9ACTN</name>
<evidence type="ECO:0000256" key="2">
    <source>
        <dbReference type="ARBA" id="ARBA00022450"/>
    </source>
</evidence>
<dbReference type="CDD" id="cd05930">
    <property type="entry name" value="A_NRPS"/>
    <property type="match status" value="1"/>
</dbReference>
<comment type="cofactor">
    <cofactor evidence="1">
        <name>pantetheine 4'-phosphate</name>
        <dbReference type="ChEBI" id="CHEBI:47942"/>
    </cofactor>
</comment>
<dbReference type="GO" id="GO:0031177">
    <property type="term" value="F:phosphopantetheine binding"/>
    <property type="evidence" value="ECO:0007669"/>
    <property type="project" value="InterPro"/>
</dbReference>
<dbReference type="GO" id="GO:0008610">
    <property type="term" value="P:lipid biosynthetic process"/>
    <property type="evidence" value="ECO:0007669"/>
    <property type="project" value="UniProtKB-ARBA"/>
</dbReference>